<dbReference type="EMBL" id="JBEPLJ010000032">
    <property type="protein sequence ID" value="MET3588770.1"/>
    <property type="molecule type" value="Genomic_DNA"/>
</dbReference>
<protein>
    <recommendedName>
        <fullName evidence="8">DUF2585 family protein</fullName>
    </recommendedName>
</protein>
<name>A0ABV2HDZ7_9HYPH</name>
<dbReference type="Pfam" id="PF10755">
    <property type="entry name" value="DUF2585"/>
    <property type="match status" value="1"/>
</dbReference>
<dbReference type="Proteomes" id="UP001549031">
    <property type="component" value="Unassembled WGS sequence"/>
</dbReference>
<keyword evidence="4 5" id="KW-0472">Membrane</keyword>
<sequence length="191" mass="21076">MPEKWGYGSQTQRHSDRYLYLPFLIVAGQIVVLLLLGRSWFCTCGFVRLWQGALDPRQNSQQLMDHYSLLHLAFGAGLFVWLNAIRPHWPLVRLATYAIASSALWEIVENLPLVIQLFGNDGSGLHYSGDSIVNSLSDTLFVLLGFLLASRLSTGLAVAAILFLEVATYLMIGDGVVAGILRIAGLRTEIA</sequence>
<keyword evidence="7" id="KW-1185">Reference proteome</keyword>
<dbReference type="InterPro" id="IPR019691">
    <property type="entry name" value="DUF2585"/>
</dbReference>
<reference evidence="6 7" key="1">
    <citation type="submission" date="2024-06" db="EMBL/GenBank/DDBJ databases">
        <title>Genomic Encyclopedia of Type Strains, Phase IV (KMG-IV): sequencing the most valuable type-strain genomes for metagenomic binning, comparative biology and taxonomic classification.</title>
        <authorList>
            <person name="Goeker M."/>
        </authorList>
    </citation>
    <scope>NUCLEOTIDE SEQUENCE [LARGE SCALE GENOMIC DNA]</scope>
    <source>
        <strain evidence="6 7">DSM 105042</strain>
    </source>
</reference>
<evidence type="ECO:0000313" key="6">
    <source>
        <dbReference type="EMBL" id="MET3588770.1"/>
    </source>
</evidence>
<organism evidence="6 7">
    <name type="scientific">Pseudorhizobium tarimense</name>
    <dbReference type="NCBI Taxonomy" id="1079109"/>
    <lineage>
        <taxon>Bacteria</taxon>
        <taxon>Pseudomonadati</taxon>
        <taxon>Pseudomonadota</taxon>
        <taxon>Alphaproteobacteria</taxon>
        <taxon>Hyphomicrobiales</taxon>
        <taxon>Rhizobiaceae</taxon>
        <taxon>Rhizobium/Agrobacterium group</taxon>
        <taxon>Pseudorhizobium</taxon>
    </lineage>
</organism>
<feature type="transmembrane region" description="Helical" evidence="5">
    <location>
        <begin position="66"/>
        <end position="85"/>
    </location>
</feature>
<evidence type="ECO:0000256" key="4">
    <source>
        <dbReference type="ARBA" id="ARBA00023136"/>
    </source>
</evidence>
<evidence type="ECO:0000313" key="7">
    <source>
        <dbReference type="Proteomes" id="UP001549031"/>
    </source>
</evidence>
<evidence type="ECO:0000256" key="1">
    <source>
        <dbReference type="ARBA" id="ARBA00022475"/>
    </source>
</evidence>
<dbReference type="RefSeq" id="WP_247246389.1">
    <property type="nucleotide sequence ID" value="NZ_JALJRA010000032.1"/>
</dbReference>
<feature type="transmembrane region" description="Helical" evidence="5">
    <location>
        <begin position="20"/>
        <end position="41"/>
    </location>
</feature>
<feature type="transmembrane region" description="Helical" evidence="5">
    <location>
        <begin position="139"/>
        <end position="164"/>
    </location>
</feature>
<comment type="caution">
    <text evidence="6">The sequence shown here is derived from an EMBL/GenBank/DDBJ whole genome shotgun (WGS) entry which is preliminary data.</text>
</comment>
<keyword evidence="1" id="KW-1003">Cell membrane</keyword>
<accession>A0ABV2HDZ7</accession>
<proteinExistence type="predicted"/>
<evidence type="ECO:0008006" key="8">
    <source>
        <dbReference type="Google" id="ProtNLM"/>
    </source>
</evidence>
<keyword evidence="3 5" id="KW-1133">Transmembrane helix</keyword>
<evidence type="ECO:0000256" key="5">
    <source>
        <dbReference type="SAM" id="Phobius"/>
    </source>
</evidence>
<evidence type="ECO:0000256" key="3">
    <source>
        <dbReference type="ARBA" id="ARBA00022989"/>
    </source>
</evidence>
<keyword evidence="2 5" id="KW-0812">Transmembrane</keyword>
<gene>
    <name evidence="6" type="ORF">ABID21_004909</name>
</gene>
<evidence type="ECO:0000256" key="2">
    <source>
        <dbReference type="ARBA" id="ARBA00022692"/>
    </source>
</evidence>